<feature type="domain" description="ATP-grasp" evidence="3">
    <location>
        <begin position="235"/>
        <end position="432"/>
    </location>
</feature>
<gene>
    <name evidence="4" type="ORF">VP1G_02924</name>
</gene>
<keyword evidence="2" id="KW-0472">Membrane</keyword>
<dbReference type="Gene3D" id="3.30.470.20">
    <property type="entry name" value="ATP-grasp fold, B domain"/>
    <property type="match status" value="1"/>
</dbReference>
<dbReference type="GO" id="GO:0046872">
    <property type="term" value="F:metal ion binding"/>
    <property type="evidence" value="ECO:0007669"/>
    <property type="project" value="InterPro"/>
</dbReference>
<name>A0A194UV18_CYTMA</name>
<keyword evidence="5" id="KW-1185">Reference proteome</keyword>
<keyword evidence="2" id="KW-0812">Transmembrane</keyword>
<evidence type="ECO:0000256" key="1">
    <source>
        <dbReference type="PROSITE-ProRule" id="PRU00409"/>
    </source>
</evidence>
<dbReference type="Proteomes" id="UP000078576">
    <property type="component" value="Unassembled WGS sequence"/>
</dbReference>
<dbReference type="PROSITE" id="PS50975">
    <property type="entry name" value="ATP_GRASP"/>
    <property type="match status" value="1"/>
</dbReference>
<protein>
    <recommendedName>
        <fullName evidence="3">ATP-grasp domain-containing protein</fullName>
    </recommendedName>
</protein>
<reference evidence="5" key="1">
    <citation type="submission" date="2014-12" db="EMBL/GenBank/DDBJ databases">
        <title>Genome Sequence of Valsa Canker Pathogens Uncovers a Specific Adaption of Colonization on Woody Bark.</title>
        <authorList>
            <person name="Yin Z."/>
            <person name="Liu H."/>
            <person name="Gao X."/>
            <person name="Li Z."/>
            <person name="Song N."/>
            <person name="Ke X."/>
            <person name="Dai Q."/>
            <person name="Wu Y."/>
            <person name="Sun Y."/>
            <person name="Xu J.-R."/>
            <person name="Kang Z.K."/>
            <person name="Wang L."/>
            <person name="Huang L."/>
        </authorList>
    </citation>
    <scope>NUCLEOTIDE SEQUENCE [LARGE SCALE GENOMIC DNA]</scope>
    <source>
        <strain evidence="5">SXYL134</strain>
    </source>
</reference>
<accession>A0A194UV18</accession>
<feature type="transmembrane region" description="Helical" evidence="2">
    <location>
        <begin position="33"/>
        <end position="56"/>
    </location>
</feature>
<evidence type="ECO:0000313" key="5">
    <source>
        <dbReference type="Proteomes" id="UP000078576"/>
    </source>
</evidence>
<keyword evidence="1" id="KW-0067">ATP-binding</keyword>
<evidence type="ECO:0000313" key="4">
    <source>
        <dbReference type="EMBL" id="KUI55508.1"/>
    </source>
</evidence>
<dbReference type="GO" id="GO:0005524">
    <property type="term" value="F:ATP binding"/>
    <property type="evidence" value="ECO:0007669"/>
    <property type="project" value="UniProtKB-UniRule"/>
</dbReference>
<dbReference type="OrthoDB" id="186626at2759"/>
<keyword evidence="1" id="KW-0547">Nucleotide-binding</keyword>
<evidence type="ECO:0000256" key="2">
    <source>
        <dbReference type="SAM" id="Phobius"/>
    </source>
</evidence>
<dbReference type="InterPro" id="IPR011761">
    <property type="entry name" value="ATP-grasp"/>
</dbReference>
<dbReference type="STRING" id="694573.A0A194UV18"/>
<evidence type="ECO:0000259" key="3">
    <source>
        <dbReference type="PROSITE" id="PS50975"/>
    </source>
</evidence>
<proteinExistence type="predicted"/>
<dbReference type="AlphaFoldDB" id="A0A194UV18"/>
<keyword evidence="2" id="KW-1133">Transmembrane helix</keyword>
<dbReference type="EMBL" id="KN714681">
    <property type="protein sequence ID" value="KUI55508.1"/>
    <property type="molecule type" value="Genomic_DNA"/>
</dbReference>
<sequence length="554" mass="62098">MSTREPVVQSSRSIFNSTNGCLRLSLHDHIKTAFLVLLSLITLPISYIIALALTILPPSVMTYLLPFSSSTPTGALYHRNSCRSERDFAQLTVLVTGVGMAKGLTLARSFWLCGHKVIAADFDAQNCSVWTPWHGWVYSRAFDKVYSLRKPVIGEGMDEMEKTEVQIGYIRDICQIVKTEGVDLWVSCSGVASAVEDAMVKEALDKMPTANGARCACIQFDVPTTSTLHDKSTFIRHTRSLKLCVPETYDVTSHSEVLHFLDRAAKKHPARKFILKPVGIDDANRGNMTLLPFSATHDTERHVRRLPITKDKPWILQQFIRGGREYCTHSLVVDGTVKVFAACPSDELLMHYTALANDDPLCEEMLGFTRRFAAAAGTGFTGHLSFDFMAEDDKNGGTSLYAIECNPRTHTAVVLLGQAGGEVRQMVVAYLSAIESNMKLGNKEPKTKNAFSRLVRPPTETTSRYWIGHDFVTLLVLPVWRLLSCDLTVGGITTGVKEFAEHVFCWKDGTFELWDPWPFVALYYHYWPKAIVTSWWKGERWSRLNVSTTKMFSC</sequence>
<dbReference type="SUPFAM" id="SSF56059">
    <property type="entry name" value="Glutathione synthetase ATP-binding domain-like"/>
    <property type="match status" value="1"/>
</dbReference>
<organism evidence="4 5">
    <name type="scientific">Cytospora mali</name>
    <name type="common">Apple Valsa canker fungus</name>
    <name type="synonym">Valsa mali</name>
    <dbReference type="NCBI Taxonomy" id="578113"/>
    <lineage>
        <taxon>Eukaryota</taxon>
        <taxon>Fungi</taxon>
        <taxon>Dikarya</taxon>
        <taxon>Ascomycota</taxon>
        <taxon>Pezizomycotina</taxon>
        <taxon>Sordariomycetes</taxon>
        <taxon>Sordariomycetidae</taxon>
        <taxon>Diaporthales</taxon>
        <taxon>Cytosporaceae</taxon>
        <taxon>Cytospora</taxon>
    </lineage>
</organism>